<gene>
    <name evidence="1" type="ORF">FNH06_01985</name>
</gene>
<proteinExistence type="predicted"/>
<dbReference type="EMBL" id="VJZA01000002">
    <property type="protein sequence ID" value="TVT25599.1"/>
    <property type="molecule type" value="Genomic_DNA"/>
</dbReference>
<comment type="caution">
    <text evidence="1">The sequence shown here is derived from an EMBL/GenBank/DDBJ whole genome shotgun (WGS) entry which is preliminary data.</text>
</comment>
<accession>A0A558AMV4</accession>
<protein>
    <submittedName>
        <fullName evidence="1">Uncharacterized protein</fullName>
    </submittedName>
</protein>
<reference evidence="1 2" key="1">
    <citation type="submission" date="2019-07" db="EMBL/GenBank/DDBJ databases">
        <title>New species of Amycolatopsis and Streptomyces.</title>
        <authorList>
            <person name="Duangmal K."/>
            <person name="Teo W.F.A."/>
            <person name="Lipun K."/>
        </authorList>
    </citation>
    <scope>NUCLEOTIDE SEQUENCE [LARGE SCALE GENOMIC DNA]</scope>
    <source>
        <strain evidence="1 2">JCM 30562</strain>
    </source>
</reference>
<dbReference type="NCBIfam" id="NF038175">
    <property type="entry name" value="IniB_NTERM"/>
    <property type="match status" value="1"/>
</dbReference>
<evidence type="ECO:0000313" key="1">
    <source>
        <dbReference type="EMBL" id="TVT25599.1"/>
    </source>
</evidence>
<name>A0A558AMV4_9PSEU</name>
<evidence type="ECO:0000313" key="2">
    <source>
        <dbReference type="Proteomes" id="UP000318578"/>
    </source>
</evidence>
<dbReference type="OrthoDB" id="3403955at2"/>
<dbReference type="RefSeq" id="WP_144632698.1">
    <property type="nucleotide sequence ID" value="NZ_BNAX01000021.1"/>
</dbReference>
<dbReference type="AlphaFoldDB" id="A0A558AMV4"/>
<dbReference type="InterPro" id="IPR049709">
    <property type="entry name" value="IniB-like_N"/>
</dbReference>
<organism evidence="1 2">
    <name type="scientific">Amycolatopsis acidiphila</name>
    <dbReference type="NCBI Taxonomy" id="715473"/>
    <lineage>
        <taxon>Bacteria</taxon>
        <taxon>Bacillati</taxon>
        <taxon>Actinomycetota</taxon>
        <taxon>Actinomycetes</taxon>
        <taxon>Pseudonocardiales</taxon>
        <taxon>Pseudonocardiaceae</taxon>
        <taxon>Amycolatopsis</taxon>
    </lineage>
</organism>
<sequence length="374" mass="36061">MSHPIQSLHQFVVSLLTDDASHTAFLADPAGALATAGLSDATGADVQEATALVTDHLPAPAADMIETRLAALPASPVDDLHCAIRHLHCLCETARTLPATDFGALTTATATSPDGFAGSLAYASDHVDAALAAATDGDSGSVAGALTSDFGAFTGSGVVTADGLAAAGTITGPDSSFAGAVSTTGHAVAGTLESVSPLGTYGVSTAGAPSVDPGSTLDAATLGDTTAATGVVAAYTATGGEALAGAIAGNSATVAGYFTSAGGSAGQAVATGGSELAGHVTDGSAMVSEAVTHVPALPAPNLPTTLPTDLPVHAMAGLPQLPVPDAGHQLIAGAHTAVTDTVSHSPLADLGTVDHAAALPDLADTLHTDLPLGH</sequence>
<keyword evidence="2" id="KW-1185">Reference proteome</keyword>
<dbReference type="Proteomes" id="UP000318578">
    <property type="component" value="Unassembled WGS sequence"/>
</dbReference>